<sequence>MAAVPAAAVFFAIEETTLYDPLNIQVPNADDYNPTKYAFAIGILFGVMGALLAIVYYLICNFVRLAFVYPKRYASKYFGPKIGSIVINTLGGVLYGTLGYVMPLTMGDGAFQIQGIISSSEQIGSSILAASCFTNILTFWICMETGFVGGIFTPMLATGNLLGAVFANITGALPSVAVGCSFISLAAAVIPAPLFLVFFSSSLFQLGARGIIPITTCAFTSQLLIGGIGLLPLLSNNWASVLTSKNKARFRWAKKPGSA</sequence>
<dbReference type="InterPro" id="IPR014743">
    <property type="entry name" value="Cl-channel_core"/>
</dbReference>
<protein>
    <submittedName>
        <fullName evidence="6">Uncharacterized protein</fullName>
    </submittedName>
</protein>
<evidence type="ECO:0000256" key="5">
    <source>
        <dbReference type="SAM" id="Phobius"/>
    </source>
</evidence>
<comment type="subcellular location">
    <subcellularLocation>
        <location evidence="1">Membrane</location>
        <topology evidence="1">Multi-pass membrane protein</topology>
    </subcellularLocation>
</comment>
<evidence type="ECO:0000256" key="1">
    <source>
        <dbReference type="ARBA" id="ARBA00004141"/>
    </source>
</evidence>
<evidence type="ECO:0000256" key="4">
    <source>
        <dbReference type="ARBA" id="ARBA00023136"/>
    </source>
</evidence>
<keyword evidence="2 5" id="KW-0812">Transmembrane</keyword>
<gene>
    <name evidence="6" type="ORF">POKL1161_LOCUS948</name>
</gene>
<accession>A0A7S1GFG8</accession>
<dbReference type="GO" id="GO:0016020">
    <property type="term" value="C:membrane"/>
    <property type="evidence" value="ECO:0007669"/>
    <property type="project" value="UniProtKB-SubCell"/>
</dbReference>
<feature type="transmembrane region" description="Helical" evidence="5">
    <location>
        <begin position="211"/>
        <end position="234"/>
    </location>
</feature>
<organism evidence="6">
    <name type="scientific">Picochlorum oklahomense</name>
    <dbReference type="NCBI Taxonomy" id="249345"/>
    <lineage>
        <taxon>Eukaryota</taxon>
        <taxon>Viridiplantae</taxon>
        <taxon>Chlorophyta</taxon>
        <taxon>core chlorophytes</taxon>
        <taxon>Trebouxiophyceae</taxon>
        <taxon>Trebouxiophyceae incertae sedis</taxon>
        <taxon>Picochlorum</taxon>
    </lineage>
</organism>
<dbReference type="AlphaFoldDB" id="A0A7S1GFG8"/>
<reference evidence="6" key="1">
    <citation type="submission" date="2021-01" db="EMBL/GenBank/DDBJ databases">
        <authorList>
            <person name="Corre E."/>
            <person name="Pelletier E."/>
            <person name="Niang G."/>
            <person name="Scheremetjew M."/>
            <person name="Finn R."/>
            <person name="Kale V."/>
            <person name="Holt S."/>
            <person name="Cochrane G."/>
            <person name="Meng A."/>
            <person name="Brown T."/>
            <person name="Cohen L."/>
        </authorList>
    </citation>
    <scope>NUCLEOTIDE SEQUENCE</scope>
    <source>
        <strain evidence="6">CCMP2329</strain>
    </source>
</reference>
<dbReference type="GO" id="GO:0015108">
    <property type="term" value="F:chloride transmembrane transporter activity"/>
    <property type="evidence" value="ECO:0007669"/>
    <property type="project" value="InterPro"/>
</dbReference>
<dbReference type="InterPro" id="IPR001807">
    <property type="entry name" value="ClC"/>
</dbReference>
<proteinExistence type="predicted"/>
<evidence type="ECO:0000256" key="2">
    <source>
        <dbReference type="ARBA" id="ARBA00022692"/>
    </source>
</evidence>
<dbReference type="Pfam" id="PF00654">
    <property type="entry name" value="Voltage_CLC"/>
    <property type="match status" value="1"/>
</dbReference>
<dbReference type="EMBL" id="HBFV01001352">
    <property type="protein sequence ID" value="CAD8928595.1"/>
    <property type="molecule type" value="Transcribed_RNA"/>
</dbReference>
<feature type="transmembrane region" description="Helical" evidence="5">
    <location>
        <begin position="37"/>
        <end position="59"/>
    </location>
</feature>
<evidence type="ECO:0000313" key="6">
    <source>
        <dbReference type="EMBL" id="CAD8928595.1"/>
    </source>
</evidence>
<name>A0A7S1GFG8_9CHLO</name>
<dbReference type="SUPFAM" id="SSF81340">
    <property type="entry name" value="Clc chloride channel"/>
    <property type="match status" value="1"/>
</dbReference>
<keyword evidence="4 5" id="KW-0472">Membrane</keyword>
<keyword evidence="3 5" id="KW-1133">Transmembrane helix</keyword>
<feature type="transmembrane region" description="Helical" evidence="5">
    <location>
        <begin position="80"/>
        <end position="102"/>
    </location>
</feature>
<evidence type="ECO:0000256" key="3">
    <source>
        <dbReference type="ARBA" id="ARBA00022989"/>
    </source>
</evidence>
<dbReference type="Gene3D" id="1.10.3080.10">
    <property type="entry name" value="Clc chloride channel"/>
    <property type="match status" value="1"/>
</dbReference>
<feature type="transmembrane region" description="Helical" evidence="5">
    <location>
        <begin position="147"/>
        <end position="169"/>
    </location>
</feature>
<feature type="transmembrane region" description="Helical" evidence="5">
    <location>
        <begin position="175"/>
        <end position="199"/>
    </location>
</feature>